<keyword evidence="4" id="KW-1185">Reference proteome</keyword>
<proteinExistence type="predicted"/>
<reference evidence="4" key="1">
    <citation type="submission" date="2016-10" db="EMBL/GenBank/DDBJ databases">
        <authorList>
            <person name="Varghese N."/>
            <person name="Submissions S."/>
        </authorList>
    </citation>
    <scope>NUCLEOTIDE SEQUENCE [LARGE SCALE GENOMIC DNA]</scope>
    <source>
        <strain evidence="4">DSM 10002</strain>
    </source>
</reference>
<organism evidence="3 4">
    <name type="scientific">Arcanobacterium phocae</name>
    <dbReference type="NCBI Taxonomy" id="131112"/>
    <lineage>
        <taxon>Bacteria</taxon>
        <taxon>Bacillati</taxon>
        <taxon>Actinomycetota</taxon>
        <taxon>Actinomycetes</taxon>
        <taxon>Actinomycetales</taxon>
        <taxon>Actinomycetaceae</taxon>
        <taxon>Arcanobacterium</taxon>
    </lineage>
</organism>
<evidence type="ECO:0000313" key="4">
    <source>
        <dbReference type="Proteomes" id="UP000214355"/>
    </source>
</evidence>
<feature type="transmembrane region" description="Helical" evidence="1">
    <location>
        <begin position="44"/>
        <end position="66"/>
    </location>
</feature>
<keyword evidence="1" id="KW-1133">Transmembrane helix</keyword>
<dbReference type="Pfam" id="PF23866">
    <property type="entry name" value="DUF7224"/>
    <property type="match status" value="1"/>
</dbReference>
<name>A0A1H2LLT9_9ACTO</name>
<feature type="transmembrane region" description="Helical" evidence="1">
    <location>
        <begin position="148"/>
        <end position="168"/>
    </location>
</feature>
<dbReference type="GeneID" id="65345358"/>
<dbReference type="RefSeq" id="WP_091282050.1">
    <property type="nucleotide sequence ID" value="NZ_LT629804.1"/>
</dbReference>
<gene>
    <name evidence="3" type="ORF">SAMN04489737_1633</name>
</gene>
<feature type="transmembrane region" description="Helical" evidence="1">
    <location>
        <begin position="188"/>
        <end position="210"/>
    </location>
</feature>
<dbReference type="STRING" id="131112.SAMN04489737_1633"/>
<feature type="domain" description="DUF7224" evidence="2">
    <location>
        <begin position="261"/>
        <end position="389"/>
    </location>
</feature>
<evidence type="ECO:0000259" key="2">
    <source>
        <dbReference type="Pfam" id="PF23866"/>
    </source>
</evidence>
<feature type="transmembrane region" description="Helical" evidence="1">
    <location>
        <begin position="119"/>
        <end position="141"/>
    </location>
</feature>
<accession>A0A1H2LLT9</accession>
<feature type="transmembrane region" description="Helical" evidence="1">
    <location>
        <begin position="12"/>
        <end position="32"/>
    </location>
</feature>
<dbReference type="AlphaFoldDB" id="A0A1H2LLT9"/>
<keyword evidence="1" id="KW-0812">Transmembrane</keyword>
<feature type="transmembrane region" description="Helical" evidence="1">
    <location>
        <begin position="217"/>
        <end position="244"/>
    </location>
</feature>
<keyword evidence="1" id="KW-0472">Membrane</keyword>
<evidence type="ECO:0000313" key="3">
    <source>
        <dbReference type="EMBL" id="SDU81957.1"/>
    </source>
</evidence>
<dbReference type="OrthoDB" id="4965457at2"/>
<sequence length="390" mass="42389">MISALWRQRRREPILFLSPLLIVLATIHFSAAPHGESALPLQGWSLGLSIVFIVGPVVASCVAYSVGRLKDADILAAHWPRHLASIISQSIVIPATVGWLVIMGCGLVMSGFSIPDMRLVLVVTGALGQMLALGVIAAVLLPSIVATPTVLVIGYLWMVLPMAFEPLWLRHLNGYWPTCCMADQVPAWQGVIGVLLVACSLWAIVVAAFLTKVVKKAVFVMIGIIIFFGGLFSVSTLGAFPVVFRGAETVCKPVGDGGELCLFPEHEPQREQVMQVIESVMPAWSDLVPIGQVRYSEAHSQVSISSYFPEGISRENIVSTLAVAHLPEVPDCGNRPYENGIFYEEAWQILMAKGGILVDNESVTERVATTSDQELREWFAQTVAQIKQCS</sequence>
<dbReference type="InterPro" id="IPR055648">
    <property type="entry name" value="DUF7224"/>
</dbReference>
<dbReference type="Proteomes" id="UP000214355">
    <property type="component" value="Chromosome I"/>
</dbReference>
<evidence type="ECO:0000256" key="1">
    <source>
        <dbReference type="SAM" id="Phobius"/>
    </source>
</evidence>
<protein>
    <recommendedName>
        <fullName evidence="2">DUF7224 domain-containing protein</fullName>
    </recommendedName>
</protein>
<dbReference type="EMBL" id="LT629804">
    <property type="protein sequence ID" value="SDU81957.1"/>
    <property type="molecule type" value="Genomic_DNA"/>
</dbReference>
<feature type="transmembrane region" description="Helical" evidence="1">
    <location>
        <begin position="86"/>
        <end position="113"/>
    </location>
</feature>